<protein>
    <submittedName>
        <fullName evidence="2">Uncharacterized protein</fullName>
    </submittedName>
</protein>
<feature type="compositionally biased region" description="Basic residues" evidence="1">
    <location>
        <begin position="83"/>
        <end position="95"/>
    </location>
</feature>
<name>A0A8H7ARQ6_9EURO</name>
<proteinExistence type="predicted"/>
<accession>A0A8H7ARQ6</accession>
<feature type="compositionally biased region" description="Low complexity" evidence="1">
    <location>
        <begin position="56"/>
        <end position="66"/>
    </location>
</feature>
<sequence length="95" mass="10058">MITFLGLRHLAPPPPILSLLAAPTCPPVPLMGLFALELLAWEVVFGRGVCDRGAASDKAAATTAPTSLPGRATPATTQGLSRIGKKRRRKKEKTQ</sequence>
<evidence type="ECO:0000313" key="3">
    <source>
        <dbReference type="Proteomes" id="UP000606974"/>
    </source>
</evidence>
<feature type="region of interest" description="Disordered" evidence="1">
    <location>
        <begin position="56"/>
        <end position="95"/>
    </location>
</feature>
<comment type="caution">
    <text evidence="2">The sequence shown here is derived from an EMBL/GenBank/DDBJ whole genome shotgun (WGS) entry which is preliminary data.</text>
</comment>
<evidence type="ECO:0000256" key="1">
    <source>
        <dbReference type="SAM" id="MobiDB-lite"/>
    </source>
</evidence>
<evidence type="ECO:0000313" key="2">
    <source>
        <dbReference type="EMBL" id="KAF7513134.1"/>
    </source>
</evidence>
<dbReference type="AlphaFoldDB" id="A0A8H7ARQ6"/>
<organism evidence="2 3">
    <name type="scientific">Endocarpon pusillum</name>
    <dbReference type="NCBI Taxonomy" id="364733"/>
    <lineage>
        <taxon>Eukaryota</taxon>
        <taxon>Fungi</taxon>
        <taxon>Dikarya</taxon>
        <taxon>Ascomycota</taxon>
        <taxon>Pezizomycotina</taxon>
        <taxon>Eurotiomycetes</taxon>
        <taxon>Chaetothyriomycetidae</taxon>
        <taxon>Verrucariales</taxon>
        <taxon>Verrucariaceae</taxon>
        <taxon>Endocarpon</taxon>
    </lineage>
</organism>
<gene>
    <name evidence="2" type="ORF">GJ744_010530</name>
</gene>
<dbReference type="Proteomes" id="UP000606974">
    <property type="component" value="Unassembled WGS sequence"/>
</dbReference>
<reference evidence="2" key="1">
    <citation type="submission" date="2020-02" db="EMBL/GenBank/DDBJ databases">
        <authorList>
            <person name="Palmer J.M."/>
        </authorList>
    </citation>
    <scope>NUCLEOTIDE SEQUENCE</scope>
    <source>
        <strain evidence="2">EPUS1.4</strain>
        <tissue evidence="2">Thallus</tissue>
    </source>
</reference>
<dbReference type="EMBL" id="JAACFV010000007">
    <property type="protein sequence ID" value="KAF7513134.1"/>
    <property type="molecule type" value="Genomic_DNA"/>
</dbReference>
<keyword evidence="3" id="KW-1185">Reference proteome</keyword>